<evidence type="ECO:0000313" key="3">
    <source>
        <dbReference type="EMBL" id="KAF2396812.1"/>
    </source>
</evidence>
<dbReference type="EMBL" id="ML996705">
    <property type="protein sequence ID" value="KAF2396812.1"/>
    <property type="molecule type" value="Genomic_DNA"/>
</dbReference>
<sequence length="361" mass="40543">MGRYMVIREWLTGCLNRPGCANRPFRTHSVWVPYPADFEYTIDPNGIAFADTEVEGMCTNCRIIWEAQMQEKVDALIDSTRLETGPDPWLEAQEAEAESDAQIEAPRECFVIFREWARACLYGDACTKLPLTSWAEWRTHLADMNGEEDGTGLGWVDTEVLGICEGCQRTKDEWAAAWAFEVEKEKELTKQTNERLEAKIRQSQERFAELSLQHRRQIIPAILEQMPGRLMDLNLGTEEPERPSGAPPNEAEFLTAQGAGHKFVLPIRGRAGADTGPGLKRPGADTGPGLKRQSTWMAVNDPQDQEPSEPSAKRKKIEVRLGRMGEAEFLASRGATHSFSLPVRARPEKCKREDGGEEPED</sequence>
<organism evidence="3 4">
    <name type="scientific">Trichodelitschia bisporula</name>
    <dbReference type="NCBI Taxonomy" id="703511"/>
    <lineage>
        <taxon>Eukaryota</taxon>
        <taxon>Fungi</taxon>
        <taxon>Dikarya</taxon>
        <taxon>Ascomycota</taxon>
        <taxon>Pezizomycotina</taxon>
        <taxon>Dothideomycetes</taxon>
        <taxon>Dothideomycetes incertae sedis</taxon>
        <taxon>Phaeotrichales</taxon>
        <taxon>Phaeotrichaceae</taxon>
        <taxon>Trichodelitschia</taxon>
    </lineage>
</organism>
<name>A0A6G1HLE1_9PEZI</name>
<reference evidence="3" key="1">
    <citation type="journal article" date="2020" name="Stud. Mycol.">
        <title>101 Dothideomycetes genomes: a test case for predicting lifestyles and emergence of pathogens.</title>
        <authorList>
            <person name="Haridas S."/>
            <person name="Albert R."/>
            <person name="Binder M."/>
            <person name="Bloem J."/>
            <person name="Labutti K."/>
            <person name="Salamov A."/>
            <person name="Andreopoulos B."/>
            <person name="Baker S."/>
            <person name="Barry K."/>
            <person name="Bills G."/>
            <person name="Bluhm B."/>
            <person name="Cannon C."/>
            <person name="Castanera R."/>
            <person name="Culley D."/>
            <person name="Daum C."/>
            <person name="Ezra D."/>
            <person name="Gonzalez J."/>
            <person name="Henrissat B."/>
            <person name="Kuo A."/>
            <person name="Liang C."/>
            <person name="Lipzen A."/>
            <person name="Lutzoni F."/>
            <person name="Magnuson J."/>
            <person name="Mondo S."/>
            <person name="Nolan M."/>
            <person name="Ohm R."/>
            <person name="Pangilinan J."/>
            <person name="Park H.-J."/>
            <person name="Ramirez L."/>
            <person name="Alfaro M."/>
            <person name="Sun H."/>
            <person name="Tritt A."/>
            <person name="Yoshinaga Y."/>
            <person name="Zwiers L.-H."/>
            <person name="Turgeon B."/>
            <person name="Goodwin S."/>
            <person name="Spatafora J."/>
            <person name="Crous P."/>
            <person name="Grigoriev I."/>
        </authorList>
    </citation>
    <scope>NUCLEOTIDE SEQUENCE</scope>
    <source>
        <strain evidence="3">CBS 262.69</strain>
    </source>
</reference>
<dbReference type="Proteomes" id="UP000799640">
    <property type="component" value="Unassembled WGS sequence"/>
</dbReference>
<feature type="region of interest" description="Disordered" evidence="2">
    <location>
        <begin position="268"/>
        <end position="292"/>
    </location>
</feature>
<accession>A0A6G1HLE1</accession>
<keyword evidence="4" id="KW-1185">Reference proteome</keyword>
<evidence type="ECO:0000256" key="1">
    <source>
        <dbReference type="SAM" id="Coils"/>
    </source>
</evidence>
<dbReference type="AlphaFoldDB" id="A0A6G1HLE1"/>
<feature type="compositionally biased region" description="Basic and acidic residues" evidence="2">
    <location>
        <begin position="345"/>
        <end position="354"/>
    </location>
</feature>
<evidence type="ECO:0000256" key="2">
    <source>
        <dbReference type="SAM" id="MobiDB-lite"/>
    </source>
</evidence>
<gene>
    <name evidence="3" type="ORF">EJ06DRAFT_172870</name>
</gene>
<evidence type="ECO:0000313" key="4">
    <source>
        <dbReference type="Proteomes" id="UP000799640"/>
    </source>
</evidence>
<feature type="coiled-coil region" evidence="1">
    <location>
        <begin position="179"/>
        <end position="213"/>
    </location>
</feature>
<keyword evidence="1" id="KW-0175">Coiled coil</keyword>
<proteinExistence type="predicted"/>
<protein>
    <submittedName>
        <fullName evidence="3">Uncharacterized protein</fullName>
    </submittedName>
</protein>
<feature type="region of interest" description="Disordered" evidence="2">
    <location>
        <begin position="332"/>
        <end position="361"/>
    </location>
</feature>